<dbReference type="Pfam" id="PF09972">
    <property type="entry name" value="DUF2207"/>
    <property type="match status" value="1"/>
</dbReference>
<evidence type="ECO:0000313" key="5">
    <source>
        <dbReference type="EMBL" id="OGK73856.1"/>
    </source>
</evidence>
<dbReference type="EMBL" id="MGBR01000001">
    <property type="protein sequence ID" value="OGK73856.1"/>
    <property type="molecule type" value="Genomic_DNA"/>
</dbReference>
<feature type="transmembrane region" description="Helical" evidence="2">
    <location>
        <begin position="244"/>
        <end position="269"/>
    </location>
</feature>
<organism evidence="5 6">
    <name type="scientific">Candidatus Roizmanbacteria bacterium RIFOXYD1_FULL_38_12</name>
    <dbReference type="NCBI Taxonomy" id="1802093"/>
    <lineage>
        <taxon>Bacteria</taxon>
        <taxon>Candidatus Roizmaniibacteriota</taxon>
    </lineage>
</organism>
<keyword evidence="2" id="KW-0472">Membrane</keyword>
<dbReference type="AlphaFoldDB" id="A0A1F7L1A6"/>
<name>A0A1F7L1A6_9BACT</name>
<accession>A0A1F7L1A6</accession>
<dbReference type="InterPro" id="IPR018702">
    <property type="entry name" value="DUF2207"/>
</dbReference>
<evidence type="ECO:0000259" key="4">
    <source>
        <dbReference type="Pfam" id="PF20990"/>
    </source>
</evidence>
<dbReference type="InterPro" id="IPR048389">
    <property type="entry name" value="YciQ-like_C"/>
</dbReference>
<dbReference type="Proteomes" id="UP000177050">
    <property type="component" value="Unassembled WGS sequence"/>
</dbReference>
<feature type="region of interest" description="Disordered" evidence="1">
    <location>
        <begin position="540"/>
        <end position="564"/>
    </location>
</feature>
<keyword evidence="2" id="KW-0812">Transmembrane</keyword>
<sequence length="564" mass="63771">MKQSLQRGFFFLAFSFLFTIFPNLVQAESINNFNTKISVQKDATIRVEERIEYDFGSLSKHGIYRDISTVILNQDGKKYRLEVQIVSVLDETGNPYHYTTPSMGGEILRIKIGDANRFVTGLKTYIITYQARGAMRYFSEHDELYWNMTGDKWDVFIENAQYEVVIPPDIPQDKIRVDCFTGSYGSTDKNCETRLRDNKIIGQITQSLSSHQGLTGVISLPPGFIAVVEPKLVVRFTDTIFGKIVMLIVAQLAFIWYMGLPFGIPLYWWMKGRDPKTTTGEVRAWFDPPKDNKGRFLTPSETGMLVDEKVDMKDIFAGVIDLARRGYFKLVEKKKGDFYFIREERKNDKDILQPFEKKLYDGIFSGGKDEVRLKDAKLVAPIEKVTTMLYEDMTAQGFFPHNPNTIRTIWYVIAGVALFTGNIFLAIVAFIFARVMPRKTAFGAGQANVGKSLKNFLVTQERQLEFQARNQMFFEKLLPYAVAFGVEKVWANRFKDIPLHNPDWYQGYDNHSFTTAYLLSSMHSSFSTFRSSATPVRSSTGHSSGFGGGGFSGGGGGGGGGGSW</sequence>
<feature type="compositionally biased region" description="Gly residues" evidence="1">
    <location>
        <begin position="544"/>
        <end position="564"/>
    </location>
</feature>
<evidence type="ECO:0000313" key="6">
    <source>
        <dbReference type="Proteomes" id="UP000177050"/>
    </source>
</evidence>
<gene>
    <name evidence="5" type="ORF">A3K52_03700</name>
</gene>
<protein>
    <recommendedName>
        <fullName evidence="7">DUF2207 domain-containing protein</fullName>
    </recommendedName>
</protein>
<proteinExistence type="predicted"/>
<keyword evidence="2" id="KW-1133">Transmembrane helix</keyword>
<evidence type="ECO:0000256" key="1">
    <source>
        <dbReference type="SAM" id="MobiDB-lite"/>
    </source>
</evidence>
<dbReference type="Pfam" id="PF20990">
    <property type="entry name" value="DUF2207_C"/>
    <property type="match status" value="1"/>
</dbReference>
<feature type="transmembrane region" description="Helical" evidence="2">
    <location>
        <begin position="409"/>
        <end position="432"/>
    </location>
</feature>
<evidence type="ECO:0008006" key="7">
    <source>
        <dbReference type="Google" id="ProtNLM"/>
    </source>
</evidence>
<feature type="domain" description="Predicted membrane protein YciQ-like C-terminal" evidence="4">
    <location>
        <begin position="283"/>
        <end position="423"/>
    </location>
</feature>
<evidence type="ECO:0000256" key="2">
    <source>
        <dbReference type="SAM" id="Phobius"/>
    </source>
</evidence>
<comment type="caution">
    <text evidence="5">The sequence shown here is derived from an EMBL/GenBank/DDBJ whole genome shotgun (WGS) entry which is preliminary data.</text>
</comment>
<evidence type="ECO:0000259" key="3">
    <source>
        <dbReference type="Pfam" id="PF09972"/>
    </source>
</evidence>
<feature type="domain" description="DUF2207" evidence="3">
    <location>
        <begin position="29"/>
        <end position="218"/>
    </location>
</feature>
<reference evidence="5 6" key="1">
    <citation type="journal article" date="2016" name="Nat. Commun.">
        <title>Thousands of microbial genomes shed light on interconnected biogeochemical processes in an aquifer system.</title>
        <authorList>
            <person name="Anantharaman K."/>
            <person name="Brown C.T."/>
            <person name="Hug L.A."/>
            <person name="Sharon I."/>
            <person name="Castelle C.J."/>
            <person name="Probst A.J."/>
            <person name="Thomas B.C."/>
            <person name="Singh A."/>
            <person name="Wilkins M.J."/>
            <person name="Karaoz U."/>
            <person name="Brodie E.L."/>
            <person name="Williams K.H."/>
            <person name="Hubbard S.S."/>
            <person name="Banfield J.F."/>
        </authorList>
    </citation>
    <scope>NUCLEOTIDE SEQUENCE [LARGE SCALE GENOMIC DNA]</scope>
</reference>